<evidence type="ECO:0000256" key="1">
    <source>
        <dbReference type="SAM" id="MobiDB-lite"/>
    </source>
</evidence>
<feature type="compositionally biased region" description="Low complexity" evidence="1">
    <location>
        <begin position="1160"/>
        <end position="1192"/>
    </location>
</feature>
<keyword evidence="3" id="KW-1185">Reference proteome</keyword>
<evidence type="ECO:0000313" key="2">
    <source>
        <dbReference type="EMBL" id="MBO2011557.1"/>
    </source>
</evidence>
<accession>A0ABS3QK71</accession>
<feature type="compositionally biased region" description="Basic residues" evidence="1">
    <location>
        <begin position="1235"/>
        <end position="1249"/>
    </location>
</feature>
<protein>
    <recommendedName>
        <fullName evidence="4">Insecticidal toxin complex protein</fullName>
    </recommendedName>
</protein>
<name>A0ABS3QK71_9BACT</name>
<proteinExistence type="predicted"/>
<feature type="compositionally biased region" description="Polar residues" evidence="1">
    <location>
        <begin position="1212"/>
        <end position="1229"/>
    </location>
</feature>
<dbReference type="Proteomes" id="UP000664369">
    <property type="component" value="Unassembled WGS sequence"/>
</dbReference>
<organism evidence="2 3">
    <name type="scientific">Hymenobacter negativus</name>
    <dbReference type="NCBI Taxonomy" id="2795026"/>
    <lineage>
        <taxon>Bacteria</taxon>
        <taxon>Pseudomonadati</taxon>
        <taxon>Bacteroidota</taxon>
        <taxon>Cytophagia</taxon>
        <taxon>Cytophagales</taxon>
        <taxon>Hymenobacteraceae</taxon>
        <taxon>Hymenobacter</taxon>
    </lineage>
</organism>
<feature type="region of interest" description="Disordered" evidence="1">
    <location>
        <begin position="1139"/>
        <end position="1249"/>
    </location>
</feature>
<reference evidence="2 3" key="1">
    <citation type="submission" date="2021-03" db="EMBL/GenBank/DDBJ databases">
        <authorList>
            <person name="Kim M.K."/>
        </authorList>
    </citation>
    <scope>NUCLEOTIDE SEQUENCE [LARGE SCALE GENOMIC DNA]</scope>
    <source>
        <strain evidence="2 3">BT442</strain>
    </source>
</reference>
<dbReference type="RefSeq" id="WP_208177251.1">
    <property type="nucleotide sequence ID" value="NZ_JAGETZ010000012.1"/>
</dbReference>
<dbReference type="EMBL" id="JAGETZ010000012">
    <property type="protein sequence ID" value="MBO2011557.1"/>
    <property type="molecule type" value="Genomic_DNA"/>
</dbReference>
<evidence type="ECO:0000313" key="3">
    <source>
        <dbReference type="Proteomes" id="UP000664369"/>
    </source>
</evidence>
<sequence>MSRQPVVLLKQAPLRAAEDFFRLRREGIGFIEQLGSRWWTDYNAHDPGITILDQLCYAITDLAYRIGWDIKDLLAPATPSPNPAQPYPHQAFFTARNILTVNPVTPDDFRRLLIDLERVRNAWVFCKSCGCDLPYYAWCENDELHLSYRKPTNPALTPQTVEPLGLYEIRVELEADPDLGDLNDRKIEHTYTVFDDEGQPQLVAVELHFPEWGLEKGAEWNLFLASEDAFAGQNGESISLKLLKFNRSNNPADQSPLTDDALRRNWNNLFYATYELELLPGGQKLTIANVTLRLFGSMAAKNLTTVLPGGAPGTVSLQQLLINATDTGPLPRYRRKQLRVEAAVQTAKAALHQHRNLGEDYCRVSRVDVEDVAVCADVEVRPDADIERIQAHIWFEIERYFNPPVPFYSLPELLAEGVSVEEIFNGPELNKGFIKADELAAAGLKSVLRVSDLINRLMDIEGVVAVNNLLLSKYDAAGNQLKGAADPIWTNGLPVFDTTKASAAWLLFVSNQHQPRLHFHLSRFLFYKNGLPFLPRRAEALATLTQLRGEAERAKVAHAPTDLAVPTGTFRDPEADYSPLQNSFPRTYGIGPEGLPSAASPRRRAQAKQLKAYLLAFEQLLGNAFAQVAHTTDMFSLDPAISQTYFSRQFSDAVLGGYSELVNGLTPAVLGNLTETLAEFLERRNRFLDHLLARFGESFKDYALLLTSLEGQQVSQQQLIADKIAFLEAYPLISHDRGRAFNYAENPADPANVSGLKHRVGLLLGFAPGSDLDRFIVVEHLLLRPKFPGDALYPACSDGACGTCGDEDPYSFRLTFVMAGWAPPFSENLDLRGFADRTVRQETPAHLLAKICWVGNDGFIENPCDPVVGELADLLEAKGLTADNLRPASAEACACALAIYTAFSTVFTAWYEDKTLTYVQSDALLAALEQEFTTQITPTELSCTTVLNAALWAEVMPMLVKYFHHIALYGWQFERFEDAWRAWLTANAAHDWPAERLQERVEAILRSNLLTAPPTVNVEDELCHRATAVLTQFGLNFYDWLEANLTAGRTLNNLTAFAPQPVVLAPGLSFKPGTVAALETLLKARYATYVEVSYRLRMVVNLLGKLRNTYPGATLHDCDDGSDQNPVRLGSTALGNYPLRRQITPMPSPAARTKKAVLTPSESPVSPEVPLAAEPLATPEAAASSETTAAPEDAADAADSSKRPESAESVAASENLSTTESPDSGESQSPLKKPAAPKKPGKPRRPRKS</sequence>
<gene>
    <name evidence="2" type="ORF">J4E00_21000</name>
</gene>
<evidence type="ECO:0008006" key="4">
    <source>
        <dbReference type="Google" id="ProtNLM"/>
    </source>
</evidence>
<comment type="caution">
    <text evidence="2">The sequence shown here is derived from an EMBL/GenBank/DDBJ whole genome shotgun (WGS) entry which is preliminary data.</text>
</comment>